<dbReference type="SUPFAM" id="SSF56281">
    <property type="entry name" value="Metallo-hydrolase/oxidoreductase"/>
    <property type="match status" value="1"/>
</dbReference>
<dbReference type="Gene3D" id="3.60.15.10">
    <property type="entry name" value="Ribonuclease Z/Hydroxyacylglutathione hydrolase-like"/>
    <property type="match status" value="1"/>
</dbReference>
<reference evidence="2 3" key="1">
    <citation type="submission" date="2015-09" db="EMBL/GenBank/DDBJ databases">
        <title>A metagenomics-based metabolic model of nitrate-dependent anaerobic oxidation of methane by Methanoperedens-like archaea.</title>
        <authorList>
            <person name="Arshad A."/>
            <person name="Speth D.R."/>
            <person name="De Graaf R.M."/>
            <person name="Op Den Camp H.J."/>
            <person name="Jetten M.S."/>
            <person name="Welte C.U."/>
        </authorList>
    </citation>
    <scope>NUCLEOTIDE SEQUENCE [LARGE SCALE GENOMIC DNA]</scope>
</reference>
<organism evidence="2 3">
    <name type="scientific">Candidatus Methanoperedens nitratireducens</name>
    <dbReference type="NCBI Taxonomy" id="1392998"/>
    <lineage>
        <taxon>Archaea</taxon>
        <taxon>Methanobacteriati</taxon>
        <taxon>Methanobacteriota</taxon>
        <taxon>Stenosarchaea group</taxon>
        <taxon>Methanomicrobia</taxon>
        <taxon>Methanosarcinales</taxon>
        <taxon>ANME-2 cluster</taxon>
        <taxon>Candidatus Methanoperedentaceae</taxon>
        <taxon>Candidatus Methanoperedens</taxon>
    </lineage>
</organism>
<feature type="domain" description="Metallo-beta-lactamase" evidence="1">
    <location>
        <begin position="34"/>
        <end position="214"/>
    </location>
</feature>
<dbReference type="InterPro" id="IPR036866">
    <property type="entry name" value="RibonucZ/Hydroxyglut_hydro"/>
</dbReference>
<dbReference type="PANTHER" id="PTHR46018:SF2">
    <property type="entry name" value="ZINC PHOSPHODIESTERASE ELAC PROTEIN 1"/>
    <property type="match status" value="1"/>
</dbReference>
<sequence length="259" mass="28855">MSSVTFLGTGGGRMVVLNQLRKSGGFWLKLDDLNILHDPGPGSLVMIHQLGLKPRDLDAIILSHRHIDHSCDVNVVTEAMTGGGFTPRGHLIAPSDCFNSDPVILQYVRPFVEINEIKKGMEITLKDITMKFPVENMHPVETYGVIYTFRSGRLGYIPDTEYFPGLVTAYEGVDYLILNVVRMKTDKRIRHLNMDEAAELINMIRPKKAILTHFGLQVLKSSPEHQAKLISEKTGVEVIAARDGMTVNFKNGNVNNSNV</sequence>
<protein>
    <submittedName>
        <fullName evidence="2">Arylsulfatase</fullName>
    </submittedName>
</protein>
<gene>
    <name evidence="2" type="primary">atsA</name>
    <name evidence="2" type="ORF">MPEBLZ_02669</name>
</gene>
<dbReference type="Pfam" id="PF12706">
    <property type="entry name" value="Lactamase_B_2"/>
    <property type="match status" value="1"/>
</dbReference>
<comment type="caution">
    <text evidence="2">The sequence shown here is derived from an EMBL/GenBank/DDBJ whole genome shotgun (WGS) entry which is preliminary data.</text>
</comment>
<evidence type="ECO:0000259" key="1">
    <source>
        <dbReference type="Pfam" id="PF12706"/>
    </source>
</evidence>
<dbReference type="EMBL" id="LKCM01000205">
    <property type="protein sequence ID" value="KPQ42774.1"/>
    <property type="molecule type" value="Genomic_DNA"/>
</dbReference>
<dbReference type="Proteomes" id="UP000050360">
    <property type="component" value="Unassembled WGS sequence"/>
</dbReference>
<dbReference type="CDD" id="cd07741">
    <property type="entry name" value="metallo-hydrolase-like_MBL-fold"/>
    <property type="match status" value="1"/>
</dbReference>
<name>A0A0P8C7L3_9EURY</name>
<dbReference type="GO" id="GO:0042781">
    <property type="term" value="F:3'-tRNA processing endoribonuclease activity"/>
    <property type="evidence" value="ECO:0007669"/>
    <property type="project" value="TreeGrafter"/>
</dbReference>
<proteinExistence type="predicted"/>
<accession>A0A0P8C7L3</accession>
<evidence type="ECO:0000313" key="2">
    <source>
        <dbReference type="EMBL" id="KPQ42774.1"/>
    </source>
</evidence>
<dbReference type="AlphaFoldDB" id="A0A0P8C7L3"/>
<dbReference type="PANTHER" id="PTHR46018">
    <property type="entry name" value="ZINC PHOSPHODIESTERASE ELAC PROTEIN 1"/>
    <property type="match status" value="1"/>
</dbReference>
<evidence type="ECO:0000313" key="3">
    <source>
        <dbReference type="Proteomes" id="UP000050360"/>
    </source>
</evidence>
<dbReference type="InterPro" id="IPR001279">
    <property type="entry name" value="Metallo-B-lactamas"/>
</dbReference>